<dbReference type="EMBL" id="JAYRBN010000074">
    <property type="protein sequence ID" value="KAL2733416.1"/>
    <property type="molecule type" value="Genomic_DNA"/>
</dbReference>
<dbReference type="AlphaFoldDB" id="A0ABD2BKX2"/>
<organism evidence="2 3">
    <name type="scientific">Vespula maculifrons</name>
    <name type="common">Eastern yellow jacket</name>
    <name type="synonym">Wasp</name>
    <dbReference type="NCBI Taxonomy" id="7453"/>
    <lineage>
        <taxon>Eukaryota</taxon>
        <taxon>Metazoa</taxon>
        <taxon>Ecdysozoa</taxon>
        <taxon>Arthropoda</taxon>
        <taxon>Hexapoda</taxon>
        <taxon>Insecta</taxon>
        <taxon>Pterygota</taxon>
        <taxon>Neoptera</taxon>
        <taxon>Endopterygota</taxon>
        <taxon>Hymenoptera</taxon>
        <taxon>Apocrita</taxon>
        <taxon>Aculeata</taxon>
        <taxon>Vespoidea</taxon>
        <taxon>Vespidae</taxon>
        <taxon>Vespinae</taxon>
        <taxon>Vespula</taxon>
    </lineage>
</organism>
<gene>
    <name evidence="2" type="ORF">V1477_014384</name>
</gene>
<evidence type="ECO:0000313" key="2">
    <source>
        <dbReference type="EMBL" id="KAL2733416.1"/>
    </source>
</evidence>
<keyword evidence="1" id="KW-0812">Transmembrane</keyword>
<keyword evidence="1" id="KW-0472">Membrane</keyword>
<keyword evidence="3" id="KW-1185">Reference proteome</keyword>
<reference evidence="2 3" key="1">
    <citation type="journal article" date="2024" name="Ann. Entomol. Soc. Am.">
        <title>Genomic analyses of the southern and eastern yellowjacket wasps (Hymenoptera: Vespidae) reveal evolutionary signatures of social life.</title>
        <authorList>
            <person name="Catto M.A."/>
            <person name="Caine P.B."/>
            <person name="Orr S.E."/>
            <person name="Hunt B.G."/>
            <person name="Goodisman M.A.D."/>
        </authorList>
    </citation>
    <scope>NUCLEOTIDE SEQUENCE [LARGE SCALE GENOMIC DNA]</scope>
    <source>
        <strain evidence="2">232</strain>
        <tissue evidence="2">Head and thorax</tissue>
    </source>
</reference>
<comment type="caution">
    <text evidence="2">The sequence shown here is derived from an EMBL/GenBank/DDBJ whole genome shotgun (WGS) entry which is preliminary data.</text>
</comment>
<accession>A0ABD2BKX2</accession>
<evidence type="ECO:0000313" key="3">
    <source>
        <dbReference type="Proteomes" id="UP001607303"/>
    </source>
</evidence>
<name>A0ABD2BKX2_VESMC</name>
<dbReference type="Proteomes" id="UP001607303">
    <property type="component" value="Unassembled WGS sequence"/>
</dbReference>
<proteinExistence type="predicted"/>
<keyword evidence="1" id="KW-1133">Transmembrane helix</keyword>
<feature type="transmembrane region" description="Helical" evidence="1">
    <location>
        <begin position="31"/>
        <end position="48"/>
    </location>
</feature>
<sequence>MIGIIEGRDSDRNTLRLYRGDHFDDSRTNQGFMFVIAFSFYLVVLITIDRSCWTISNRNNFIVFNNQHTREDYF</sequence>
<evidence type="ECO:0000256" key="1">
    <source>
        <dbReference type="SAM" id="Phobius"/>
    </source>
</evidence>
<protein>
    <submittedName>
        <fullName evidence="2">Uncharacterized protein</fullName>
    </submittedName>
</protein>